<reference evidence="7" key="1">
    <citation type="journal article" date="2019" name="Int. J. Syst. Evol. Microbiol.">
        <title>The Global Catalogue of Microorganisms (GCM) 10K type strain sequencing project: providing services to taxonomists for standard genome sequencing and annotation.</title>
        <authorList>
            <consortium name="The Broad Institute Genomics Platform"/>
            <consortium name="The Broad Institute Genome Sequencing Center for Infectious Disease"/>
            <person name="Wu L."/>
            <person name="Ma J."/>
        </authorList>
    </citation>
    <scope>NUCLEOTIDE SEQUENCE [LARGE SCALE GENOMIC DNA]</scope>
    <source>
        <strain evidence="7">CGMCC 1.16855</strain>
    </source>
</reference>
<dbReference type="EMBL" id="JBHRSB010000009">
    <property type="protein sequence ID" value="MFC3003087.1"/>
    <property type="molecule type" value="Genomic_DNA"/>
</dbReference>
<keyword evidence="3" id="KW-0378">Hydrolase</keyword>
<accession>A0ABV7BZL8</accession>
<dbReference type="PANTHER" id="PTHR15162:SF7">
    <property type="entry name" value="SUCCINYLGLUTAMATE DESUCCINYLASE"/>
    <property type="match status" value="1"/>
</dbReference>
<dbReference type="Pfam" id="PF24827">
    <property type="entry name" value="AstE_AspA_cat"/>
    <property type="match status" value="1"/>
</dbReference>
<dbReference type="RefSeq" id="WP_343215292.1">
    <property type="nucleotide sequence ID" value="NZ_JAFNJS010000009.1"/>
</dbReference>
<evidence type="ECO:0000313" key="6">
    <source>
        <dbReference type="EMBL" id="MFC3003087.1"/>
    </source>
</evidence>
<organism evidence="6 7">
    <name type="scientific">Falsiroseomonas tokyonensis</name>
    <dbReference type="NCBI Taxonomy" id="430521"/>
    <lineage>
        <taxon>Bacteria</taxon>
        <taxon>Pseudomonadati</taxon>
        <taxon>Pseudomonadota</taxon>
        <taxon>Alphaproteobacteria</taxon>
        <taxon>Acetobacterales</taxon>
        <taxon>Roseomonadaceae</taxon>
        <taxon>Falsiroseomonas</taxon>
    </lineage>
</organism>
<comment type="caution">
    <text evidence="6">The sequence shown here is derived from an EMBL/GenBank/DDBJ whole genome shotgun (WGS) entry which is preliminary data.</text>
</comment>
<evidence type="ECO:0000259" key="5">
    <source>
        <dbReference type="Pfam" id="PF24827"/>
    </source>
</evidence>
<dbReference type="InterPro" id="IPR050178">
    <property type="entry name" value="AspA/AstE_fam"/>
</dbReference>
<dbReference type="Gene3D" id="3.40.630.10">
    <property type="entry name" value="Zn peptidases"/>
    <property type="match status" value="1"/>
</dbReference>
<keyword evidence="4" id="KW-0862">Zinc</keyword>
<evidence type="ECO:0000256" key="1">
    <source>
        <dbReference type="ARBA" id="ARBA00001947"/>
    </source>
</evidence>
<keyword evidence="2" id="KW-0479">Metal-binding</keyword>
<keyword evidence="7" id="KW-1185">Reference proteome</keyword>
<proteinExistence type="predicted"/>
<feature type="domain" description="Succinylglutamate desuccinylase/Aspartoacylase catalytic" evidence="5">
    <location>
        <begin position="44"/>
        <end position="149"/>
    </location>
</feature>
<protein>
    <submittedName>
        <fullName evidence="6">Succinylglutamate desuccinylase/aspartoacylase family protein</fullName>
    </submittedName>
</protein>
<evidence type="ECO:0000256" key="3">
    <source>
        <dbReference type="ARBA" id="ARBA00022801"/>
    </source>
</evidence>
<dbReference type="PANTHER" id="PTHR15162">
    <property type="entry name" value="ASPARTOACYLASE"/>
    <property type="match status" value="1"/>
</dbReference>
<evidence type="ECO:0000256" key="2">
    <source>
        <dbReference type="ARBA" id="ARBA00022723"/>
    </source>
</evidence>
<dbReference type="Proteomes" id="UP001595420">
    <property type="component" value="Unassembled WGS sequence"/>
</dbReference>
<gene>
    <name evidence="6" type="ORF">ACFOD3_24550</name>
</gene>
<evidence type="ECO:0000256" key="4">
    <source>
        <dbReference type="ARBA" id="ARBA00022833"/>
    </source>
</evidence>
<name>A0ABV7BZL8_9PROT</name>
<sequence length="320" mass="34620">MKPNTLSDLGLPPLEVRLPMPELGPWRAGNAGIPGVWRFAAAEAGPHLVVSAVVHGNEIAGALLLTRWLRDGVRPRRGTLTLVFANLPALDRFDPADPTASRFVEEDMNRLWAPALLGGARRSVELDRARTLLPVMTRADVLLDLHSMLWPSDPLFLSGPGAAARTLGRAIGTPPLVVADDGHAAGMRLIDHPRFKDGASALLLEAGPHWQPETLALMEDAAARLLRALGMAEEGVALPVQAPLPEGRLARVTRTVTATTTGFAFLRDFRGGEVIERRNTLIALDGEVEVRTPHDDCLLVMPSPRVMRGHTAVRLARFEV</sequence>
<dbReference type="InterPro" id="IPR055438">
    <property type="entry name" value="AstE_AspA_cat"/>
</dbReference>
<evidence type="ECO:0000313" key="7">
    <source>
        <dbReference type="Proteomes" id="UP001595420"/>
    </source>
</evidence>
<comment type="cofactor">
    <cofactor evidence="1">
        <name>Zn(2+)</name>
        <dbReference type="ChEBI" id="CHEBI:29105"/>
    </cofactor>
</comment>
<dbReference type="SUPFAM" id="SSF53187">
    <property type="entry name" value="Zn-dependent exopeptidases"/>
    <property type="match status" value="1"/>
</dbReference>